<comment type="caution">
    <text evidence="1">The sequence shown here is derived from an EMBL/GenBank/DDBJ whole genome shotgun (WGS) entry which is preliminary data.</text>
</comment>
<dbReference type="EMBL" id="AHOR02000024">
    <property type="protein sequence ID" value="EMF82364.1"/>
    <property type="molecule type" value="Genomic_DNA"/>
</dbReference>
<proteinExistence type="predicted"/>
<sequence>MIHFFVGSWNLNFVNLFLKLGTATNRDFATKLSDHFCKTTLKRSINIYIAVNPI</sequence>
<accession>M3G8P5</accession>
<evidence type="ECO:0000313" key="1">
    <source>
        <dbReference type="EMBL" id="EMF82364.1"/>
    </source>
</evidence>
<gene>
    <name evidence="1" type="ORF">LEP1GSC188_1725</name>
</gene>
<dbReference type="Proteomes" id="UP000011770">
    <property type="component" value="Unassembled WGS sequence"/>
</dbReference>
<organism evidence="1 2">
    <name type="scientific">Leptospira weilii serovar Topaz str. LT2116</name>
    <dbReference type="NCBI Taxonomy" id="1088540"/>
    <lineage>
        <taxon>Bacteria</taxon>
        <taxon>Pseudomonadati</taxon>
        <taxon>Spirochaetota</taxon>
        <taxon>Spirochaetia</taxon>
        <taxon>Leptospirales</taxon>
        <taxon>Leptospiraceae</taxon>
        <taxon>Leptospira</taxon>
    </lineage>
</organism>
<protein>
    <submittedName>
        <fullName evidence="1">Uncharacterized protein</fullName>
    </submittedName>
</protein>
<name>M3G8P5_9LEPT</name>
<evidence type="ECO:0000313" key="2">
    <source>
        <dbReference type="Proteomes" id="UP000011770"/>
    </source>
</evidence>
<dbReference type="AlphaFoldDB" id="M3G8P5"/>
<reference evidence="1 2" key="1">
    <citation type="submission" date="2013-01" db="EMBL/GenBank/DDBJ databases">
        <authorList>
            <person name="Harkins D.M."/>
            <person name="Durkin A.S."/>
            <person name="Brinkac L.M."/>
            <person name="Haft D.H."/>
            <person name="Selengut J.D."/>
            <person name="Sanka R."/>
            <person name="DePew J."/>
            <person name="Purushe J."/>
            <person name="Tulsiani S.M."/>
            <person name="Graham G.C."/>
            <person name="Burns M.-A."/>
            <person name="Dohnt M.F."/>
            <person name="Smythe L.D."/>
            <person name="McKay D.B."/>
            <person name="Craig S.B."/>
            <person name="Vinetz J.M."/>
            <person name="Sutton G.G."/>
            <person name="Nierman W.C."/>
            <person name="Fouts D.E."/>
        </authorList>
    </citation>
    <scope>NUCLEOTIDE SEQUENCE [LARGE SCALE GENOMIC DNA]</scope>
    <source>
        <strain evidence="1 2">LT2116</strain>
    </source>
</reference>